<comment type="caution">
    <text evidence="1">The sequence shown here is derived from an EMBL/GenBank/DDBJ whole genome shotgun (WGS) entry which is preliminary data.</text>
</comment>
<sequence length="880" mass="88773">MVVGHAVAAVAAAVGLAAATVVAATGVGRSGAEVAAPPKIVSFWLVNATSGHWLRRLYVEEGFSSEDSVDVDAVGPFTIAAAPVAGRRGAAPDAVIFTSPERYAHVERERPFLLAGEDATGRPRGVALPVGTYTVTAFATAVGGGGGGALTVQGNPVSLRLTLFHGRRRPPVGALAGDLAVPSRPAGCSRLPNVSDTEGHSAVDDVAAWVAGWSVHYCSGARFRWRLFAAPLGMRSPPRRLRQSLIRVDPAMEKGYPTEVPESGLVLRRSCTSQAAWSEVCVSIDGVPACTAGGVGVFTALPPPEVTLESPSPPRGVDLAPGDAIVMTTRLKSHRDNGNQGDGDGPALRMVGVVRRLDGTTRRSEAVTSGTVLVNRLLSTGVTAADNGATAYVEVSRLSCPPEVAAVAIIGRTRLTVSSDTAPLVRPDTAPPSVPVISFPPTGYGDAANVSAAATNAGGGYRIVRRRGRKVQVPTALSWQWSMQRFSHGIHVKYNLPDVLPPLDGGGGGGGGAAAAADLQVACPRCGAAACRRCGAAAHAEECALPLVSATSSAAYEVWALAGAAGACPYCGAHAVRDGGCSTVRCGWCRRSYTFRPFRDAAAVRGTAVVGSAAAAAARTAGETAAGGAAETLIMGLFSVVWGAGFGGAPAFVLSFGVPGWAIGALLLPFVVIGGCAFVHGVVTTARGVVMLCAAQPPRQRPVTGRGGHDTAAEAVVAGGGGVGAAAAMAGGSGAGAPGGGGGGGGGGRNGLSNLALGFALVVVGADWAVGPFLVQRYLRLGERAGVGLHLVTLFVRPGWGRRLASVPHLLLGVAAFVVGLVALCRGAWLAAAAAAAATGVRRRRRRRWRQQQRQAGGDAAAAAAVGSGAGGEAGRETEG</sequence>
<organism evidence="1 2">
    <name type="scientific">Pyropia yezoensis</name>
    <name type="common">Susabi-nori</name>
    <name type="synonym">Porphyra yezoensis</name>
    <dbReference type="NCBI Taxonomy" id="2788"/>
    <lineage>
        <taxon>Eukaryota</taxon>
        <taxon>Rhodophyta</taxon>
        <taxon>Bangiophyceae</taxon>
        <taxon>Bangiales</taxon>
        <taxon>Bangiaceae</taxon>
        <taxon>Pyropia</taxon>
    </lineage>
</organism>
<accession>A0ACC3CF12</accession>
<keyword evidence="2" id="KW-1185">Reference proteome</keyword>
<dbReference type="EMBL" id="CM020620">
    <property type="protein sequence ID" value="KAK1868772.1"/>
    <property type="molecule type" value="Genomic_DNA"/>
</dbReference>
<protein>
    <submittedName>
        <fullName evidence="1">Uncharacterized protein</fullName>
    </submittedName>
</protein>
<proteinExistence type="predicted"/>
<dbReference type="Proteomes" id="UP000798662">
    <property type="component" value="Chromosome 3"/>
</dbReference>
<reference evidence="1" key="1">
    <citation type="submission" date="2019-11" db="EMBL/GenBank/DDBJ databases">
        <title>Nori genome reveals adaptations in red seaweeds to the harsh intertidal environment.</title>
        <authorList>
            <person name="Wang D."/>
            <person name="Mao Y."/>
        </authorList>
    </citation>
    <scope>NUCLEOTIDE SEQUENCE</scope>
    <source>
        <tissue evidence="1">Gametophyte</tissue>
    </source>
</reference>
<evidence type="ECO:0000313" key="1">
    <source>
        <dbReference type="EMBL" id="KAK1868772.1"/>
    </source>
</evidence>
<evidence type="ECO:0000313" key="2">
    <source>
        <dbReference type="Proteomes" id="UP000798662"/>
    </source>
</evidence>
<gene>
    <name evidence="1" type="ORF">I4F81_011255</name>
</gene>
<name>A0ACC3CF12_PYRYE</name>